<dbReference type="InterPro" id="IPR034084">
    <property type="entry name" value="Thermitase-like_dom"/>
</dbReference>
<feature type="transmembrane region" description="Helical" evidence="8">
    <location>
        <begin position="625"/>
        <end position="644"/>
    </location>
</feature>
<organism evidence="10 11">
    <name type="scientific">Armatimonas rosea</name>
    <dbReference type="NCBI Taxonomy" id="685828"/>
    <lineage>
        <taxon>Bacteria</taxon>
        <taxon>Bacillati</taxon>
        <taxon>Armatimonadota</taxon>
        <taxon>Armatimonadia</taxon>
        <taxon>Armatimonadales</taxon>
        <taxon>Armatimonadaceae</taxon>
        <taxon>Armatimonas</taxon>
    </lineage>
</organism>
<dbReference type="GO" id="GO:0005576">
    <property type="term" value="C:extracellular region"/>
    <property type="evidence" value="ECO:0007669"/>
    <property type="project" value="UniProtKB-SubCell"/>
</dbReference>
<feature type="transmembrane region" description="Helical" evidence="8">
    <location>
        <begin position="534"/>
        <end position="551"/>
    </location>
</feature>
<feature type="domain" description="Peptidase S8/S53" evidence="9">
    <location>
        <begin position="236"/>
        <end position="491"/>
    </location>
</feature>
<sequence>MTKSLRNTLATLGIAVAVGATAVPMLSVWTQKESYEPIAYPTQIGSISGSTKWPTVLVDFNDSTSDADVQAFATQYGLKLEPNSIEAKDNRLYRVVAGKADLETLRHDSRVQAAEPEIQFNLEQTKQDAQEFPCSTMPCSEVAKIRAIDPTVETTKMPDPTVHVYDSQDDSLLKVRYESDGGNSAAVSLIASGPSKPIEINLDGVILGTRPNDPLYDKQWNFRMIDTEGAWERTRGKGAVVAVIDTGVTQARDFKQTKFTVGYDFVNKKVNADDDHGHGTHVAGTIAESTNNNEGVAGIAFEATIMPLKVLSSEGGGTSGDIADAIRFAADKGANIINMSLGSMYPSDVIHEACKYARKKGVTIVCAAGNSFREGVGYPAAFPECIAVSSVGPSGTLSKFSSWGKQVAIAAPGGDMIDSRDPNDGILQNTVYSGQDDYFAFQGTSMASPHVAGAAALAYSQGTKDPAKILDLLKKTASKPKENNVKKYGAGILNVGKLTAKAEAENGWKLRHTLALAFAGLLLAFGGPLGRRNVLLRAGVGAAIAGGFFVPDMVTNLVGADSAWNLLSFSALVPALLVWALRRGPGLKLASGAALGFGVNLFANWNNATIPFTTATFGASALPWTLTNMAVALGLAVASAFWAAKRLR</sequence>
<evidence type="ECO:0000256" key="3">
    <source>
        <dbReference type="ARBA" id="ARBA00022525"/>
    </source>
</evidence>
<dbReference type="AlphaFoldDB" id="A0A7W9SM58"/>
<dbReference type="Gene3D" id="3.40.50.200">
    <property type="entry name" value="Peptidase S8/S53 domain"/>
    <property type="match status" value="1"/>
</dbReference>
<dbReference type="PROSITE" id="PS00138">
    <property type="entry name" value="SUBTILASE_SER"/>
    <property type="match status" value="1"/>
</dbReference>
<gene>
    <name evidence="10" type="ORF">HNQ39_000657</name>
</gene>
<dbReference type="InterPro" id="IPR050131">
    <property type="entry name" value="Peptidase_S8_subtilisin-like"/>
</dbReference>
<keyword evidence="3" id="KW-0964">Secreted</keyword>
<evidence type="ECO:0000259" key="9">
    <source>
        <dbReference type="Pfam" id="PF00082"/>
    </source>
</evidence>
<keyword evidence="4 7" id="KW-0645">Protease</keyword>
<keyword evidence="8" id="KW-0472">Membrane</keyword>
<keyword evidence="6 7" id="KW-0720">Serine protease</keyword>
<dbReference type="CDD" id="cd07484">
    <property type="entry name" value="Peptidases_S8_Thermitase_like"/>
    <property type="match status" value="1"/>
</dbReference>
<dbReference type="Pfam" id="PF00082">
    <property type="entry name" value="Peptidase_S8"/>
    <property type="match status" value="1"/>
</dbReference>
<name>A0A7W9SM58_ARMRO</name>
<feature type="active site" description="Charge relay system" evidence="7">
    <location>
        <position position="278"/>
    </location>
</feature>
<evidence type="ECO:0000313" key="10">
    <source>
        <dbReference type="EMBL" id="MBB6048895.1"/>
    </source>
</evidence>
<evidence type="ECO:0000256" key="7">
    <source>
        <dbReference type="PROSITE-ProRule" id="PRU01240"/>
    </source>
</evidence>
<feature type="transmembrane region" description="Helical" evidence="8">
    <location>
        <begin position="587"/>
        <end position="605"/>
    </location>
</feature>
<dbReference type="Proteomes" id="UP000520814">
    <property type="component" value="Unassembled WGS sequence"/>
</dbReference>
<dbReference type="InterPro" id="IPR000209">
    <property type="entry name" value="Peptidase_S8/S53_dom"/>
</dbReference>
<comment type="caution">
    <text evidence="10">The sequence shown here is derived from an EMBL/GenBank/DDBJ whole genome shotgun (WGS) entry which is preliminary data.</text>
</comment>
<keyword evidence="5 7" id="KW-0378">Hydrolase</keyword>
<dbReference type="RefSeq" id="WP_221289776.1">
    <property type="nucleotide sequence ID" value="NZ_JACHGW010000001.1"/>
</dbReference>
<dbReference type="SUPFAM" id="SSF52743">
    <property type="entry name" value="Subtilisin-like"/>
    <property type="match status" value="1"/>
</dbReference>
<evidence type="ECO:0000256" key="1">
    <source>
        <dbReference type="ARBA" id="ARBA00004613"/>
    </source>
</evidence>
<dbReference type="GO" id="GO:0004252">
    <property type="term" value="F:serine-type endopeptidase activity"/>
    <property type="evidence" value="ECO:0007669"/>
    <property type="project" value="UniProtKB-UniRule"/>
</dbReference>
<dbReference type="PANTHER" id="PTHR43806">
    <property type="entry name" value="PEPTIDASE S8"/>
    <property type="match status" value="1"/>
</dbReference>
<reference evidence="10 11" key="1">
    <citation type="submission" date="2020-08" db="EMBL/GenBank/DDBJ databases">
        <title>Genomic Encyclopedia of Type Strains, Phase IV (KMG-IV): sequencing the most valuable type-strain genomes for metagenomic binning, comparative biology and taxonomic classification.</title>
        <authorList>
            <person name="Goeker M."/>
        </authorList>
    </citation>
    <scope>NUCLEOTIDE SEQUENCE [LARGE SCALE GENOMIC DNA]</scope>
    <source>
        <strain evidence="10 11">DSM 23562</strain>
    </source>
</reference>
<feature type="transmembrane region" description="Helical" evidence="8">
    <location>
        <begin position="510"/>
        <end position="527"/>
    </location>
</feature>
<evidence type="ECO:0000313" key="11">
    <source>
        <dbReference type="Proteomes" id="UP000520814"/>
    </source>
</evidence>
<dbReference type="InterPro" id="IPR015500">
    <property type="entry name" value="Peptidase_S8_subtilisin-rel"/>
</dbReference>
<evidence type="ECO:0000256" key="8">
    <source>
        <dbReference type="SAM" id="Phobius"/>
    </source>
</evidence>
<dbReference type="PROSITE" id="PS51892">
    <property type="entry name" value="SUBTILASE"/>
    <property type="match status" value="1"/>
</dbReference>
<comment type="subcellular location">
    <subcellularLocation>
        <location evidence="1">Secreted</location>
    </subcellularLocation>
</comment>
<evidence type="ECO:0000256" key="2">
    <source>
        <dbReference type="ARBA" id="ARBA00011073"/>
    </source>
</evidence>
<proteinExistence type="inferred from homology"/>
<evidence type="ECO:0000256" key="6">
    <source>
        <dbReference type="ARBA" id="ARBA00022825"/>
    </source>
</evidence>
<feature type="transmembrane region" description="Helical" evidence="8">
    <location>
        <begin position="563"/>
        <end position="580"/>
    </location>
</feature>
<protein>
    <recommendedName>
        <fullName evidence="9">Peptidase S8/S53 domain-containing protein</fullName>
    </recommendedName>
</protein>
<dbReference type="EMBL" id="JACHGW010000001">
    <property type="protein sequence ID" value="MBB6048895.1"/>
    <property type="molecule type" value="Genomic_DNA"/>
</dbReference>
<dbReference type="PRINTS" id="PR00723">
    <property type="entry name" value="SUBTILISIN"/>
</dbReference>
<keyword evidence="8" id="KW-1133">Transmembrane helix</keyword>
<dbReference type="GO" id="GO:0006508">
    <property type="term" value="P:proteolysis"/>
    <property type="evidence" value="ECO:0007669"/>
    <property type="project" value="UniProtKB-KW"/>
</dbReference>
<feature type="active site" description="Charge relay system" evidence="7">
    <location>
        <position position="445"/>
    </location>
</feature>
<keyword evidence="11" id="KW-1185">Reference proteome</keyword>
<dbReference type="PANTHER" id="PTHR43806:SF11">
    <property type="entry name" value="CEREVISIN-RELATED"/>
    <property type="match status" value="1"/>
</dbReference>
<keyword evidence="8" id="KW-0812">Transmembrane</keyword>
<evidence type="ECO:0000256" key="4">
    <source>
        <dbReference type="ARBA" id="ARBA00022670"/>
    </source>
</evidence>
<dbReference type="InterPro" id="IPR023828">
    <property type="entry name" value="Peptidase_S8_Ser-AS"/>
</dbReference>
<accession>A0A7W9SM58</accession>
<dbReference type="InterPro" id="IPR036852">
    <property type="entry name" value="Peptidase_S8/S53_dom_sf"/>
</dbReference>
<feature type="active site" description="Charge relay system" evidence="7">
    <location>
        <position position="245"/>
    </location>
</feature>
<comment type="similarity">
    <text evidence="2 7">Belongs to the peptidase S8 family.</text>
</comment>
<evidence type="ECO:0000256" key="5">
    <source>
        <dbReference type="ARBA" id="ARBA00022801"/>
    </source>
</evidence>